<name>A0A494XK47_9BACL</name>
<dbReference type="RefSeq" id="WP_120978774.1">
    <property type="nucleotide sequence ID" value="NZ_RBZM01000008.1"/>
</dbReference>
<sequence>MSTTLVRPSLRKFGTTELQLSPLGLGCWQFSQARGLVGGFWPKLDGTLVKDIVRVSLEGGINWFDTAEVYGGGESEQILGESLRAAGELASGAHIATKWWPAFRTAGNLPRTIDERLRRLGGYPIDLYMIHQPFSFSSVASEMRQMAKLAEQGKIRYVGVSNFNAKRMREADRVLREHGLRLASNQMKFSMLDRRIESNGVLETARELGIAIIAYSPLEQGILSGKFHADPDLIRKSPGPRRLMKGFKPAGLRQTQPLIDLLERIAANYGASATQVALNWAIHAHGETVFSIPGASKLHHAMENVRAMSFRLTDSELGELSELSARVALKR</sequence>
<dbReference type="OrthoDB" id="9773828at2"/>
<comment type="caution">
    <text evidence="3">The sequence shown here is derived from an EMBL/GenBank/DDBJ whole genome shotgun (WGS) entry which is preliminary data.</text>
</comment>
<evidence type="ECO:0000313" key="3">
    <source>
        <dbReference type="EMBL" id="RKP50091.1"/>
    </source>
</evidence>
<dbReference type="PANTHER" id="PTHR43364">
    <property type="entry name" value="NADH-SPECIFIC METHYLGLYOXAL REDUCTASE-RELATED"/>
    <property type="match status" value="1"/>
</dbReference>
<dbReference type="InterPro" id="IPR018170">
    <property type="entry name" value="Aldo/ket_reductase_CS"/>
</dbReference>
<dbReference type="AlphaFoldDB" id="A0A494XK47"/>
<dbReference type="GO" id="GO:0016491">
    <property type="term" value="F:oxidoreductase activity"/>
    <property type="evidence" value="ECO:0007669"/>
    <property type="project" value="UniProtKB-KW"/>
</dbReference>
<keyword evidence="1" id="KW-0560">Oxidoreductase</keyword>
<feature type="domain" description="NADP-dependent oxidoreductase" evidence="2">
    <location>
        <begin position="22"/>
        <end position="323"/>
    </location>
</feature>
<dbReference type="EMBL" id="RBZM01000008">
    <property type="protein sequence ID" value="RKP50091.1"/>
    <property type="molecule type" value="Genomic_DNA"/>
</dbReference>
<evidence type="ECO:0000313" key="4">
    <source>
        <dbReference type="Proteomes" id="UP000282076"/>
    </source>
</evidence>
<dbReference type="PROSITE" id="PS00062">
    <property type="entry name" value="ALDOKETO_REDUCTASE_2"/>
    <property type="match status" value="1"/>
</dbReference>
<dbReference type="InterPro" id="IPR020471">
    <property type="entry name" value="AKR"/>
</dbReference>
<organism evidence="3 4">
    <name type="scientific">Cohnella endophytica</name>
    <dbReference type="NCBI Taxonomy" id="2419778"/>
    <lineage>
        <taxon>Bacteria</taxon>
        <taxon>Bacillati</taxon>
        <taxon>Bacillota</taxon>
        <taxon>Bacilli</taxon>
        <taxon>Bacillales</taxon>
        <taxon>Paenibacillaceae</taxon>
        <taxon>Cohnella</taxon>
    </lineage>
</organism>
<gene>
    <name evidence="3" type="ORF">D7Z26_19970</name>
</gene>
<dbReference type="InterPro" id="IPR023210">
    <property type="entry name" value="NADP_OxRdtase_dom"/>
</dbReference>
<dbReference type="PANTHER" id="PTHR43364:SF4">
    <property type="entry name" value="NAD(P)-LINKED OXIDOREDUCTASE SUPERFAMILY PROTEIN"/>
    <property type="match status" value="1"/>
</dbReference>
<accession>A0A494XK47</accession>
<dbReference type="SUPFAM" id="SSF51430">
    <property type="entry name" value="NAD(P)-linked oxidoreductase"/>
    <property type="match status" value="1"/>
</dbReference>
<protein>
    <submittedName>
        <fullName evidence="3">Aldo/keto reductase</fullName>
    </submittedName>
</protein>
<dbReference type="Pfam" id="PF00248">
    <property type="entry name" value="Aldo_ket_red"/>
    <property type="match status" value="1"/>
</dbReference>
<dbReference type="Gene3D" id="3.20.20.100">
    <property type="entry name" value="NADP-dependent oxidoreductase domain"/>
    <property type="match status" value="1"/>
</dbReference>
<dbReference type="InterPro" id="IPR036812">
    <property type="entry name" value="NAD(P)_OxRdtase_dom_sf"/>
</dbReference>
<dbReference type="PRINTS" id="PR00069">
    <property type="entry name" value="ALDKETRDTASE"/>
</dbReference>
<reference evidence="3 4" key="1">
    <citation type="submission" date="2018-10" db="EMBL/GenBank/DDBJ databases">
        <title>Cohnella sp. M2MS4P-1, whole genome shotgun sequence.</title>
        <authorList>
            <person name="Tuo L."/>
        </authorList>
    </citation>
    <scope>NUCLEOTIDE SEQUENCE [LARGE SCALE GENOMIC DNA]</scope>
    <source>
        <strain evidence="3 4">M2MS4P-1</strain>
    </source>
</reference>
<evidence type="ECO:0000259" key="2">
    <source>
        <dbReference type="Pfam" id="PF00248"/>
    </source>
</evidence>
<evidence type="ECO:0000256" key="1">
    <source>
        <dbReference type="ARBA" id="ARBA00023002"/>
    </source>
</evidence>
<proteinExistence type="predicted"/>
<keyword evidence="4" id="KW-1185">Reference proteome</keyword>
<dbReference type="Proteomes" id="UP000282076">
    <property type="component" value="Unassembled WGS sequence"/>
</dbReference>
<dbReference type="InterPro" id="IPR050523">
    <property type="entry name" value="AKR_Detox_Biosynth"/>
</dbReference>